<organism evidence="8 9">
    <name type="scientific">Thraustotheca clavata</name>
    <dbReference type="NCBI Taxonomy" id="74557"/>
    <lineage>
        <taxon>Eukaryota</taxon>
        <taxon>Sar</taxon>
        <taxon>Stramenopiles</taxon>
        <taxon>Oomycota</taxon>
        <taxon>Saprolegniomycetes</taxon>
        <taxon>Saprolegniales</taxon>
        <taxon>Achlyaceae</taxon>
        <taxon>Thraustotheca</taxon>
    </lineage>
</organism>
<reference evidence="8 9" key="1">
    <citation type="journal article" date="2014" name="Genome Biol. Evol.">
        <title>The secreted proteins of Achlya hypogyna and Thraustotheca clavata identify the ancestral oomycete secretome and reveal gene acquisitions by horizontal gene transfer.</title>
        <authorList>
            <person name="Misner I."/>
            <person name="Blouin N."/>
            <person name="Leonard G."/>
            <person name="Richards T.A."/>
            <person name="Lane C.E."/>
        </authorList>
    </citation>
    <scope>NUCLEOTIDE SEQUENCE [LARGE SCALE GENOMIC DNA]</scope>
    <source>
        <strain evidence="8 9">ATCC 34112</strain>
    </source>
</reference>
<feature type="domain" description="ABC transporter" evidence="7">
    <location>
        <begin position="138"/>
        <end position="235"/>
    </location>
</feature>
<evidence type="ECO:0000256" key="4">
    <source>
        <dbReference type="ARBA" id="ARBA00022989"/>
    </source>
</evidence>
<dbReference type="InterPro" id="IPR050173">
    <property type="entry name" value="ABC_transporter_C-like"/>
</dbReference>
<dbReference type="EMBL" id="JNBS01004512">
    <property type="protein sequence ID" value="OQR83127.1"/>
    <property type="molecule type" value="Genomic_DNA"/>
</dbReference>
<keyword evidence="9" id="KW-1185">Reference proteome</keyword>
<evidence type="ECO:0000256" key="2">
    <source>
        <dbReference type="ARBA" id="ARBA00022741"/>
    </source>
</evidence>
<feature type="transmembrane region" description="Helical" evidence="6">
    <location>
        <begin position="35"/>
        <end position="55"/>
    </location>
</feature>
<dbReference type="Gene3D" id="1.20.1560.10">
    <property type="entry name" value="ABC transporter type 1, transmembrane domain"/>
    <property type="match status" value="1"/>
</dbReference>
<sequence>MNWYRHYLEYLNTAQRMSFLSVNASAWFGLRLDGLGVLITSFVGLYAAVACSLGHPVPPGILGLTLIYALPIVGKCNAILGSFIATEQNMISVERVQEYSSVPIEITDLTKAPPSSWPMEGHLTIENLFVKYDGIVALTNVSFEIKAQEKVGICGRTGAGKSSLLHALFRAVPSTGRIVIDGVDISSISLQTLRSSLCFIPQDATLFRGTVRTNLDPYSTCDDASLWEALKQCCLDQVVGDFPQKLNEPITESGENLFSR</sequence>
<dbReference type="GO" id="GO:0005524">
    <property type="term" value="F:ATP binding"/>
    <property type="evidence" value="ECO:0007669"/>
    <property type="project" value="UniProtKB-KW"/>
</dbReference>
<comment type="caution">
    <text evidence="8">The sequence shown here is derived from an EMBL/GenBank/DDBJ whole genome shotgun (WGS) entry which is preliminary data.</text>
</comment>
<dbReference type="SUPFAM" id="SSF52540">
    <property type="entry name" value="P-loop containing nucleoside triphosphate hydrolases"/>
    <property type="match status" value="1"/>
</dbReference>
<dbReference type="GO" id="GO:0042626">
    <property type="term" value="F:ATPase-coupled transmembrane transporter activity"/>
    <property type="evidence" value="ECO:0007669"/>
    <property type="project" value="TreeGrafter"/>
</dbReference>
<dbReference type="GO" id="GO:0016020">
    <property type="term" value="C:membrane"/>
    <property type="evidence" value="ECO:0007669"/>
    <property type="project" value="InterPro"/>
</dbReference>
<name>A0A1V9YBQ3_9STRA</name>
<dbReference type="Proteomes" id="UP000243217">
    <property type="component" value="Unassembled WGS sequence"/>
</dbReference>
<evidence type="ECO:0000256" key="3">
    <source>
        <dbReference type="ARBA" id="ARBA00022840"/>
    </source>
</evidence>
<evidence type="ECO:0000256" key="5">
    <source>
        <dbReference type="ARBA" id="ARBA00023136"/>
    </source>
</evidence>
<dbReference type="SUPFAM" id="SSF90123">
    <property type="entry name" value="ABC transporter transmembrane region"/>
    <property type="match status" value="1"/>
</dbReference>
<dbReference type="PANTHER" id="PTHR24223:SF441">
    <property type="match status" value="1"/>
</dbReference>
<keyword evidence="1 6" id="KW-0812">Transmembrane</keyword>
<dbReference type="STRING" id="74557.A0A1V9YBQ3"/>
<evidence type="ECO:0000259" key="7">
    <source>
        <dbReference type="Pfam" id="PF00005"/>
    </source>
</evidence>
<keyword evidence="3 8" id="KW-0067">ATP-binding</keyword>
<evidence type="ECO:0000313" key="9">
    <source>
        <dbReference type="Proteomes" id="UP000243217"/>
    </source>
</evidence>
<protein>
    <submittedName>
        <fullName evidence="8">ATP-binding Cassette (ABC) Superfamily</fullName>
    </submittedName>
</protein>
<dbReference type="AlphaFoldDB" id="A0A1V9YBQ3"/>
<feature type="non-terminal residue" evidence="8">
    <location>
        <position position="260"/>
    </location>
</feature>
<dbReference type="InterPro" id="IPR027417">
    <property type="entry name" value="P-loop_NTPase"/>
</dbReference>
<keyword evidence="5 6" id="KW-0472">Membrane</keyword>
<evidence type="ECO:0000313" key="8">
    <source>
        <dbReference type="EMBL" id="OQR83127.1"/>
    </source>
</evidence>
<gene>
    <name evidence="8" type="ORF">THRCLA_10981</name>
</gene>
<dbReference type="PANTHER" id="PTHR24223">
    <property type="entry name" value="ATP-BINDING CASSETTE SUB-FAMILY C"/>
    <property type="match status" value="1"/>
</dbReference>
<keyword evidence="4 6" id="KW-1133">Transmembrane helix</keyword>
<dbReference type="Pfam" id="PF00005">
    <property type="entry name" value="ABC_tran"/>
    <property type="match status" value="1"/>
</dbReference>
<dbReference type="GO" id="GO:0016887">
    <property type="term" value="F:ATP hydrolysis activity"/>
    <property type="evidence" value="ECO:0007669"/>
    <property type="project" value="InterPro"/>
</dbReference>
<proteinExistence type="predicted"/>
<dbReference type="InterPro" id="IPR003439">
    <property type="entry name" value="ABC_transporter-like_ATP-bd"/>
</dbReference>
<feature type="transmembrane region" description="Helical" evidence="6">
    <location>
        <begin position="61"/>
        <end position="85"/>
    </location>
</feature>
<dbReference type="InterPro" id="IPR036640">
    <property type="entry name" value="ABC1_TM_sf"/>
</dbReference>
<keyword evidence="2" id="KW-0547">Nucleotide-binding</keyword>
<evidence type="ECO:0000256" key="1">
    <source>
        <dbReference type="ARBA" id="ARBA00022692"/>
    </source>
</evidence>
<evidence type="ECO:0000256" key="6">
    <source>
        <dbReference type="SAM" id="Phobius"/>
    </source>
</evidence>
<dbReference type="OrthoDB" id="6500128at2759"/>
<dbReference type="Gene3D" id="3.40.50.300">
    <property type="entry name" value="P-loop containing nucleotide triphosphate hydrolases"/>
    <property type="match status" value="1"/>
</dbReference>
<accession>A0A1V9YBQ3</accession>